<evidence type="ECO:0000256" key="5">
    <source>
        <dbReference type="ARBA" id="ARBA00050607"/>
    </source>
</evidence>
<comment type="function">
    <text evidence="8">Functions in the N-end rule pathway of protein degradation where it conjugates Leu, Phe and, less efficiently, Met from aminoacyl-tRNAs to the N-termini of proteins containing an N-terminal arginine or lysine.</text>
</comment>
<reference evidence="15 16" key="1">
    <citation type="submission" date="2018-06" db="EMBL/GenBank/DDBJ databases">
        <authorList>
            <consortium name="Pathogen Informatics"/>
            <person name="Doyle S."/>
        </authorList>
    </citation>
    <scope>NUCLEOTIDE SEQUENCE [LARGE SCALE GENOMIC DNA]</scope>
    <source>
        <strain evidence="15 16">NCTC9962</strain>
    </source>
</reference>
<evidence type="ECO:0000256" key="10">
    <source>
        <dbReference type="ARBA" id="ARBA00066767"/>
    </source>
</evidence>
<evidence type="ECO:0000256" key="9">
    <source>
        <dbReference type="ARBA" id="ARBA00061535"/>
    </source>
</evidence>
<sequence>MRLVQLSRHSIAFPSPEGALREPNGLLALGGDLSPARLLMAYQRGIFPWFSPGDPILWWSPDPRAVLWPESLHISRSMKRFHKRSPYRVTMNYAFGQVIEGCASDREEGTWITRGVVEAYHRLHELGHATPLKSGVKMSLSAVCTAWPREHYFVASPCSAGWKMRLKRRFWYSVRNLSVMAVSLSTARSLTITQHRLVPAKFPAGITLIISIKCASDDCRIISGYHGACFHHKNECFRHISPQSVIIAVAELVTLITPLPIRNFSRQVTPIVYLTAPLYVALLVRLSRVFSE</sequence>
<evidence type="ECO:0000256" key="2">
    <source>
        <dbReference type="ARBA" id="ARBA00022490"/>
    </source>
</evidence>
<comment type="catalytic activity">
    <reaction evidence="6">
        <text>N-terminal L-arginyl-[protein] + L-leucyl-tRNA(Leu) = N-terminal L-leucyl-L-arginyl-[protein] + tRNA(Leu) + H(+)</text>
        <dbReference type="Rhea" id="RHEA:50416"/>
        <dbReference type="Rhea" id="RHEA-COMP:9613"/>
        <dbReference type="Rhea" id="RHEA-COMP:9622"/>
        <dbReference type="Rhea" id="RHEA-COMP:12672"/>
        <dbReference type="Rhea" id="RHEA-COMP:12673"/>
        <dbReference type="ChEBI" id="CHEBI:15378"/>
        <dbReference type="ChEBI" id="CHEBI:64719"/>
        <dbReference type="ChEBI" id="CHEBI:78442"/>
        <dbReference type="ChEBI" id="CHEBI:78494"/>
        <dbReference type="ChEBI" id="CHEBI:133044"/>
        <dbReference type="EC" id="2.3.2.6"/>
    </reaction>
</comment>
<dbReference type="InterPro" id="IPR042203">
    <property type="entry name" value="Leu/Phe-tRNA_Trfase_C"/>
</dbReference>
<comment type="catalytic activity">
    <reaction evidence="7">
        <text>N-terminal L-lysyl-[protein] + L-leucyl-tRNA(Leu) = N-terminal L-leucyl-L-lysyl-[protein] + tRNA(Leu) + H(+)</text>
        <dbReference type="Rhea" id="RHEA:12340"/>
        <dbReference type="Rhea" id="RHEA-COMP:9613"/>
        <dbReference type="Rhea" id="RHEA-COMP:9622"/>
        <dbReference type="Rhea" id="RHEA-COMP:12670"/>
        <dbReference type="Rhea" id="RHEA-COMP:12671"/>
        <dbReference type="ChEBI" id="CHEBI:15378"/>
        <dbReference type="ChEBI" id="CHEBI:65249"/>
        <dbReference type="ChEBI" id="CHEBI:78442"/>
        <dbReference type="ChEBI" id="CHEBI:78494"/>
        <dbReference type="ChEBI" id="CHEBI:133043"/>
        <dbReference type="EC" id="2.3.2.6"/>
    </reaction>
</comment>
<evidence type="ECO:0000256" key="8">
    <source>
        <dbReference type="ARBA" id="ARBA00054043"/>
    </source>
</evidence>
<evidence type="ECO:0000256" key="12">
    <source>
        <dbReference type="ARBA" id="ARBA00077136"/>
    </source>
</evidence>
<dbReference type="GO" id="GO:0008914">
    <property type="term" value="F:leucyl-tRNA--protein transferase activity"/>
    <property type="evidence" value="ECO:0007669"/>
    <property type="project" value="UniProtKB-EC"/>
</dbReference>
<keyword evidence="3 15" id="KW-0808">Transferase</keyword>
<dbReference type="PANTHER" id="PTHR30098">
    <property type="entry name" value="LEUCYL/PHENYLALANYL-TRNA--PROTEIN TRANSFERASE"/>
    <property type="match status" value="1"/>
</dbReference>
<name>A0A377AXB4_ECOLX</name>
<dbReference type="Pfam" id="PF03588">
    <property type="entry name" value="Leu_Phe_trans"/>
    <property type="match status" value="1"/>
</dbReference>
<evidence type="ECO:0000256" key="14">
    <source>
        <dbReference type="ARBA" id="ARBA00083640"/>
    </source>
</evidence>
<keyword evidence="4 15" id="KW-0012">Acyltransferase</keyword>
<evidence type="ECO:0000256" key="3">
    <source>
        <dbReference type="ARBA" id="ARBA00022679"/>
    </source>
</evidence>
<dbReference type="FunFam" id="3.30.70.3550:FF:000001">
    <property type="entry name" value="Leucyl/phenylalanyl-tRNA--protein transferase"/>
    <property type="match status" value="1"/>
</dbReference>
<evidence type="ECO:0000256" key="4">
    <source>
        <dbReference type="ARBA" id="ARBA00023315"/>
    </source>
</evidence>
<dbReference type="SUPFAM" id="SSF55729">
    <property type="entry name" value="Acyl-CoA N-acyltransferases (Nat)"/>
    <property type="match status" value="1"/>
</dbReference>
<evidence type="ECO:0000256" key="11">
    <source>
        <dbReference type="ARBA" id="ARBA00074372"/>
    </source>
</evidence>
<evidence type="ECO:0000313" key="16">
    <source>
        <dbReference type="Proteomes" id="UP000254052"/>
    </source>
</evidence>
<dbReference type="NCBIfam" id="TIGR00667">
    <property type="entry name" value="aat"/>
    <property type="match status" value="1"/>
</dbReference>
<dbReference type="AlphaFoldDB" id="A0A377AXB4"/>
<dbReference type="EMBL" id="UGED01000006">
    <property type="protein sequence ID" value="STL36539.1"/>
    <property type="molecule type" value="Genomic_DNA"/>
</dbReference>
<organism evidence="15 16">
    <name type="scientific">Escherichia coli</name>
    <dbReference type="NCBI Taxonomy" id="562"/>
    <lineage>
        <taxon>Bacteria</taxon>
        <taxon>Pseudomonadati</taxon>
        <taxon>Pseudomonadota</taxon>
        <taxon>Gammaproteobacteria</taxon>
        <taxon>Enterobacterales</taxon>
        <taxon>Enterobacteriaceae</taxon>
        <taxon>Escherichia</taxon>
    </lineage>
</organism>
<comment type="catalytic activity">
    <reaction evidence="5">
        <text>L-phenylalanyl-tRNA(Phe) + an N-terminal L-alpha-aminoacyl-[protein] = an N-terminal L-phenylalanyl-L-alpha-aminoacyl-[protein] + tRNA(Phe)</text>
        <dbReference type="Rhea" id="RHEA:43632"/>
        <dbReference type="Rhea" id="RHEA-COMP:9668"/>
        <dbReference type="Rhea" id="RHEA-COMP:9699"/>
        <dbReference type="Rhea" id="RHEA-COMP:10636"/>
        <dbReference type="Rhea" id="RHEA-COMP:10637"/>
        <dbReference type="ChEBI" id="CHEBI:78442"/>
        <dbReference type="ChEBI" id="CHEBI:78531"/>
        <dbReference type="ChEBI" id="CHEBI:78597"/>
        <dbReference type="ChEBI" id="CHEBI:83561"/>
        <dbReference type="EC" id="2.3.2.6"/>
    </reaction>
</comment>
<comment type="similarity">
    <text evidence="9">Belongs to the L/F-transferase family.</text>
</comment>
<dbReference type="Gene3D" id="3.40.630.70">
    <property type="entry name" value="Leucyl/phenylalanyl-tRNA-protein transferase, C-terminal domain"/>
    <property type="match status" value="1"/>
</dbReference>
<dbReference type="Gene3D" id="3.30.70.3550">
    <property type="entry name" value="Leucyl/phenylalanyl-tRNA-protein transferase, N-terminal domain"/>
    <property type="match status" value="1"/>
</dbReference>
<evidence type="ECO:0000256" key="6">
    <source>
        <dbReference type="ARBA" id="ARBA00050652"/>
    </source>
</evidence>
<keyword evidence="2" id="KW-0963">Cytoplasm</keyword>
<dbReference type="InterPro" id="IPR004616">
    <property type="entry name" value="Leu/Phe-tRNA_Trfase"/>
</dbReference>
<dbReference type="InterPro" id="IPR016181">
    <property type="entry name" value="Acyl_CoA_acyltransferase"/>
</dbReference>
<evidence type="ECO:0000313" key="15">
    <source>
        <dbReference type="EMBL" id="STL36539.1"/>
    </source>
</evidence>
<protein>
    <recommendedName>
        <fullName evidence="11">Leucyl/phenylalanyl-tRNA--protein transferase</fullName>
        <ecNumber evidence="10">2.3.2.6</ecNumber>
    </recommendedName>
    <alternativeName>
        <fullName evidence="12">L/F-transferase</fullName>
    </alternativeName>
    <alternativeName>
        <fullName evidence="13">Leucyltransferase</fullName>
    </alternativeName>
    <alternativeName>
        <fullName evidence="14">Phenyalanyltransferase</fullName>
    </alternativeName>
</protein>
<dbReference type="InterPro" id="IPR042221">
    <property type="entry name" value="Leu/Phe-tRNA_Trfase_N"/>
</dbReference>
<gene>
    <name evidence="15" type="primary">aat</name>
    <name evidence="15" type="ORF">NCTC9962_02182</name>
</gene>
<dbReference type="GO" id="GO:0005737">
    <property type="term" value="C:cytoplasm"/>
    <property type="evidence" value="ECO:0007669"/>
    <property type="project" value="UniProtKB-SubCell"/>
</dbReference>
<evidence type="ECO:0000256" key="13">
    <source>
        <dbReference type="ARBA" id="ARBA00077165"/>
    </source>
</evidence>
<evidence type="ECO:0000256" key="7">
    <source>
        <dbReference type="ARBA" id="ARBA00051538"/>
    </source>
</evidence>
<dbReference type="EC" id="2.3.2.6" evidence="10"/>
<dbReference type="PANTHER" id="PTHR30098:SF2">
    <property type="entry name" value="LEUCYL_PHENYLALANYL-TRNA--PROTEIN TRANSFERASE"/>
    <property type="match status" value="1"/>
</dbReference>
<dbReference type="Proteomes" id="UP000254052">
    <property type="component" value="Unassembled WGS sequence"/>
</dbReference>
<dbReference type="GO" id="GO:0030163">
    <property type="term" value="P:protein catabolic process"/>
    <property type="evidence" value="ECO:0007669"/>
    <property type="project" value="InterPro"/>
</dbReference>
<proteinExistence type="inferred from homology"/>
<evidence type="ECO:0000256" key="1">
    <source>
        <dbReference type="ARBA" id="ARBA00004496"/>
    </source>
</evidence>
<comment type="subcellular location">
    <subcellularLocation>
        <location evidence="1">Cytoplasm</location>
    </subcellularLocation>
</comment>
<accession>A0A377AXB4</accession>